<keyword evidence="2" id="KW-0223">Dioxygenase</keyword>
<dbReference type="GO" id="GO:0016706">
    <property type="term" value="F:2-oxoglutarate-dependent dioxygenase activity"/>
    <property type="evidence" value="ECO:0007669"/>
    <property type="project" value="UniProtKB-ARBA"/>
</dbReference>
<evidence type="ECO:0000313" key="2">
    <source>
        <dbReference type="EMBL" id="OAI93935.1"/>
    </source>
</evidence>
<dbReference type="Proteomes" id="UP000077752">
    <property type="component" value="Unassembled WGS sequence"/>
</dbReference>
<proteinExistence type="predicted"/>
<dbReference type="RefSeq" id="WP_064301887.1">
    <property type="nucleotide sequence ID" value="NZ_LUCV01000008.1"/>
</dbReference>
<dbReference type="GO" id="GO:0005506">
    <property type="term" value="F:iron ion binding"/>
    <property type="evidence" value="ECO:0007669"/>
    <property type="project" value="UniProtKB-ARBA"/>
</dbReference>
<dbReference type="PANTHER" id="PTHR20883">
    <property type="entry name" value="PHYTANOYL-COA DIOXYGENASE DOMAIN CONTAINING 1"/>
    <property type="match status" value="1"/>
</dbReference>
<dbReference type="EMBL" id="LUCV01000008">
    <property type="protein sequence ID" value="OAI93935.1"/>
    <property type="molecule type" value="Genomic_DNA"/>
</dbReference>
<gene>
    <name evidence="2" type="ORF">AYO28_10610</name>
</gene>
<accession>A0A177SSK2</accession>
<comment type="cofactor">
    <cofactor evidence="1">
        <name>Fe(2+)</name>
        <dbReference type="ChEBI" id="CHEBI:29033"/>
    </cofactor>
</comment>
<dbReference type="Gene3D" id="2.60.120.620">
    <property type="entry name" value="q2cbj1_9rhob like domain"/>
    <property type="match status" value="1"/>
</dbReference>
<dbReference type="Pfam" id="PF05721">
    <property type="entry name" value="PhyH"/>
    <property type="match status" value="1"/>
</dbReference>
<reference evidence="2 3" key="1">
    <citation type="submission" date="2016-03" db="EMBL/GenBank/DDBJ databases">
        <title>Draft Genome Assembly of Pseudomonas putida strain CBF10-2.</title>
        <authorList>
            <person name="Iyer R.S."/>
            <person name="Damania A."/>
        </authorList>
    </citation>
    <scope>NUCLEOTIDE SEQUENCE [LARGE SCALE GENOMIC DNA]</scope>
    <source>
        <strain evidence="2 3">CBF10-2</strain>
    </source>
</reference>
<protein>
    <submittedName>
        <fullName evidence="2">Phytanoyl-CoA dioxygenase</fullName>
    </submittedName>
</protein>
<keyword evidence="2" id="KW-0560">Oxidoreductase</keyword>
<organism evidence="2 3">
    <name type="scientific">Pseudomonas putida</name>
    <name type="common">Arthrobacter siderocapsulatus</name>
    <dbReference type="NCBI Taxonomy" id="303"/>
    <lineage>
        <taxon>Bacteria</taxon>
        <taxon>Pseudomonadati</taxon>
        <taxon>Pseudomonadota</taxon>
        <taxon>Gammaproteobacteria</taxon>
        <taxon>Pseudomonadales</taxon>
        <taxon>Pseudomonadaceae</taxon>
        <taxon>Pseudomonas</taxon>
    </lineage>
</organism>
<sequence length="259" mass="29635">MISIEEFDARMAGQGWVIFERAIPQAIVEQMREDIHKAYAICREYQVKNGIDQDTSFTVHHLVGQFDSFLDCLRAYPIYPFIERYFGGQFILNSFGGAINTRDSQSYAQRVHRDIRSYSGETALLLNTLVMLDDFTADNGATWMLSGSHKAPGKPTDDYFRAHAEQAIAPAGSILMFNSNVWHAGGSNITDHLRRSVTPMFSRPFMKQQFDYPRALGYDRGPEFDERLRQVIGYNARVPATLDEWYQPPAKRMYHSNQG</sequence>
<comment type="caution">
    <text evidence="2">The sequence shown here is derived from an EMBL/GenBank/DDBJ whole genome shotgun (WGS) entry which is preliminary data.</text>
</comment>
<dbReference type="InterPro" id="IPR008775">
    <property type="entry name" value="Phytyl_CoA_dOase-like"/>
</dbReference>
<name>A0A177SSK2_PSEPU</name>
<evidence type="ECO:0000256" key="1">
    <source>
        <dbReference type="ARBA" id="ARBA00001954"/>
    </source>
</evidence>
<dbReference type="SUPFAM" id="SSF51197">
    <property type="entry name" value="Clavaminate synthase-like"/>
    <property type="match status" value="1"/>
</dbReference>
<evidence type="ECO:0000313" key="3">
    <source>
        <dbReference type="Proteomes" id="UP000077752"/>
    </source>
</evidence>
<dbReference type="PANTHER" id="PTHR20883:SF48">
    <property type="entry name" value="ECTOINE DIOXYGENASE"/>
    <property type="match status" value="1"/>
</dbReference>
<dbReference type="AlphaFoldDB" id="A0A177SSK2"/>